<dbReference type="Proteomes" id="UP000887580">
    <property type="component" value="Unplaced"/>
</dbReference>
<organism evidence="1 2">
    <name type="scientific">Panagrolaimus sp. PS1159</name>
    <dbReference type="NCBI Taxonomy" id="55785"/>
    <lineage>
        <taxon>Eukaryota</taxon>
        <taxon>Metazoa</taxon>
        <taxon>Ecdysozoa</taxon>
        <taxon>Nematoda</taxon>
        <taxon>Chromadorea</taxon>
        <taxon>Rhabditida</taxon>
        <taxon>Tylenchina</taxon>
        <taxon>Panagrolaimomorpha</taxon>
        <taxon>Panagrolaimoidea</taxon>
        <taxon>Panagrolaimidae</taxon>
        <taxon>Panagrolaimus</taxon>
    </lineage>
</organism>
<evidence type="ECO:0000313" key="2">
    <source>
        <dbReference type="WBParaSite" id="PS1159_v2.g15510.t1"/>
    </source>
</evidence>
<sequence>MALKELIQSIFTYTLIVEIIFSRRDLFLSKSLIFVNAETSSSPPPTIPSTSSTGKANNSIESVFVYTELGRIKGFVADINDDFKADVFLGVPFAQPPIGHLRFEKPLPATPWHGPYKAMSFAPACWPHHVTEDSNDAFSEDCLYLNVIRPNDYTTHPETGWPVLVVIHGVGGYGSGSASSFGFRNISANFVSKGLVVVTIQYRLGFMGFASTGDCEMPGNLGYWDQLEAFRFTKAYIRSFGGDPDKITALGVSSGASSVAALSISPYSRDLIHSFISLSGSTYAKFTLNDDVIAVTNKLAQLLKCPTIKESSAGLKSCFKRKNSEDFLKAVKKIGSGRKDVSIVKFHPIFDGDFFPKDIPDLIQEAPKKPVIMGYGNQEAAYLTVFGRGEDYNQFAISITDWEKFTEENFTDYVRNHIAREFDAGEQAASIQQEIYDFYFTNNNDTILKPLKAYTNLVSDILFKIPILREARAKHNAEYPVYLYYSQYYSTNLYDDSVPIKGWVHSNEKPYLFGLYPAGEFEFNDDDKKFREVLVNAIVAFTKNGDPTTPEFSWPPTNGYHPFQYANLSPNPYISTELGQKKLEFWDQLTEKYELDIIRGIHRSRGRPREEL</sequence>
<reference evidence="2" key="1">
    <citation type="submission" date="2022-11" db="UniProtKB">
        <authorList>
            <consortium name="WormBaseParasite"/>
        </authorList>
    </citation>
    <scope>IDENTIFICATION</scope>
</reference>
<evidence type="ECO:0000313" key="1">
    <source>
        <dbReference type="Proteomes" id="UP000887580"/>
    </source>
</evidence>
<proteinExistence type="predicted"/>
<accession>A0AC35FAE5</accession>
<name>A0AC35FAE5_9BILA</name>
<protein>
    <submittedName>
        <fullName evidence="2">Carboxylesterase type B domain-containing protein</fullName>
    </submittedName>
</protein>
<dbReference type="WBParaSite" id="PS1159_v2.g15510.t1">
    <property type="protein sequence ID" value="PS1159_v2.g15510.t1"/>
    <property type="gene ID" value="PS1159_v2.g15510"/>
</dbReference>